<dbReference type="Gene3D" id="1.10.10.10">
    <property type="entry name" value="Winged helix-like DNA-binding domain superfamily/Winged helix DNA-binding domain"/>
    <property type="match status" value="1"/>
</dbReference>
<dbReference type="SUPFAM" id="SSF55781">
    <property type="entry name" value="GAF domain-like"/>
    <property type="match status" value="1"/>
</dbReference>
<feature type="domain" description="HTH luxR-type" evidence="5">
    <location>
        <begin position="177"/>
        <end position="242"/>
    </location>
</feature>
<protein>
    <submittedName>
        <fullName evidence="6">Response regulator transcription factor</fullName>
    </submittedName>
</protein>
<feature type="region of interest" description="Disordered" evidence="4">
    <location>
        <begin position="1"/>
        <end position="21"/>
    </location>
</feature>
<dbReference type="PRINTS" id="PR00038">
    <property type="entry name" value="HTHLUXR"/>
</dbReference>
<proteinExistence type="predicted"/>
<dbReference type="InterPro" id="IPR016032">
    <property type="entry name" value="Sig_transdc_resp-reg_C-effctor"/>
</dbReference>
<feature type="compositionally biased region" description="Low complexity" evidence="4">
    <location>
        <begin position="86"/>
        <end position="97"/>
    </location>
</feature>
<keyword evidence="1" id="KW-0805">Transcription regulation</keyword>
<name>A0ABW1DM54_9DEIO</name>
<keyword evidence="7" id="KW-1185">Reference proteome</keyword>
<reference evidence="7" key="1">
    <citation type="journal article" date="2019" name="Int. J. Syst. Evol. Microbiol.">
        <title>The Global Catalogue of Microorganisms (GCM) 10K type strain sequencing project: providing services to taxonomists for standard genome sequencing and annotation.</title>
        <authorList>
            <consortium name="The Broad Institute Genomics Platform"/>
            <consortium name="The Broad Institute Genome Sequencing Center for Infectious Disease"/>
            <person name="Wu L."/>
            <person name="Ma J."/>
        </authorList>
    </citation>
    <scope>NUCLEOTIDE SEQUENCE [LARGE SCALE GENOMIC DNA]</scope>
    <source>
        <strain evidence="7">CGMCC 1.15053</strain>
    </source>
</reference>
<dbReference type="RefSeq" id="WP_380049187.1">
    <property type="nucleotide sequence ID" value="NZ_JBHSOH010000011.1"/>
</dbReference>
<dbReference type="PANTHER" id="PTHR44688">
    <property type="entry name" value="DNA-BINDING TRANSCRIPTIONAL ACTIVATOR DEVR_DOSR"/>
    <property type="match status" value="1"/>
</dbReference>
<evidence type="ECO:0000256" key="1">
    <source>
        <dbReference type="ARBA" id="ARBA00023015"/>
    </source>
</evidence>
<dbReference type="InterPro" id="IPR036388">
    <property type="entry name" value="WH-like_DNA-bd_sf"/>
</dbReference>
<gene>
    <name evidence="6" type="ORF">ACFPQ6_10815</name>
</gene>
<dbReference type="InterPro" id="IPR029016">
    <property type="entry name" value="GAF-like_dom_sf"/>
</dbReference>
<dbReference type="CDD" id="cd06170">
    <property type="entry name" value="LuxR_C_like"/>
    <property type="match status" value="1"/>
</dbReference>
<dbReference type="PANTHER" id="PTHR44688:SF16">
    <property type="entry name" value="DNA-BINDING TRANSCRIPTIONAL ACTIVATOR DEVR_DOSR"/>
    <property type="match status" value="1"/>
</dbReference>
<dbReference type="SMART" id="SM00421">
    <property type="entry name" value="HTH_LUXR"/>
    <property type="match status" value="1"/>
</dbReference>
<evidence type="ECO:0000256" key="3">
    <source>
        <dbReference type="ARBA" id="ARBA00023163"/>
    </source>
</evidence>
<dbReference type="Pfam" id="PF00196">
    <property type="entry name" value="GerE"/>
    <property type="match status" value="1"/>
</dbReference>
<evidence type="ECO:0000256" key="4">
    <source>
        <dbReference type="SAM" id="MobiDB-lite"/>
    </source>
</evidence>
<evidence type="ECO:0000313" key="7">
    <source>
        <dbReference type="Proteomes" id="UP001595979"/>
    </source>
</evidence>
<sequence>MEHSGAHPAREQGECERDRVDGAAPAPLRLLAQLGRELRGQGDERGVWQAALRCAGQVCALEVGWVLDIRGQVRLGPERLAPLPSRPGAGAACGAPPREGDRPPEGRRLLRVPVWAGAQRVGTLALRRASGARSPAPEALLTLEVLAAQAGAAAQVLRLRADLARLAGQGRPRSGRPAGPDVRLTAREREVLTLVARGLSNPEIGAALGIRAGTAKIHVERILSKLGASDRAGAAALGQSLGLIAP</sequence>
<comment type="caution">
    <text evidence="6">The sequence shown here is derived from an EMBL/GenBank/DDBJ whole genome shotgun (WGS) entry which is preliminary data.</text>
</comment>
<evidence type="ECO:0000259" key="5">
    <source>
        <dbReference type="PROSITE" id="PS50043"/>
    </source>
</evidence>
<dbReference type="InterPro" id="IPR000792">
    <property type="entry name" value="Tscrpt_reg_LuxR_C"/>
</dbReference>
<keyword evidence="3" id="KW-0804">Transcription</keyword>
<keyword evidence="2" id="KW-0238">DNA-binding</keyword>
<organism evidence="6 7">
    <name type="scientific">Deinococcus petrolearius</name>
    <dbReference type="NCBI Taxonomy" id="1751295"/>
    <lineage>
        <taxon>Bacteria</taxon>
        <taxon>Thermotogati</taxon>
        <taxon>Deinococcota</taxon>
        <taxon>Deinococci</taxon>
        <taxon>Deinococcales</taxon>
        <taxon>Deinococcaceae</taxon>
        <taxon>Deinococcus</taxon>
    </lineage>
</organism>
<dbReference type="EMBL" id="JBHSOH010000011">
    <property type="protein sequence ID" value="MFC5848801.1"/>
    <property type="molecule type" value="Genomic_DNA"/>
</dbReference>
<dbReference type="SUPFAM" id="SSF46894">
    <property type="entry name" value="C-terminal effector domain of the bipartite response regulators"/>
    <property type="match status" value="1"/>
</dbReference>
<accession>A0ABW1DM54</accession>
<dbReference type="Gene3D" id="3.30.450.40">
    <property type="match status" value="1"/>
</dbReference>
<dbReference type="PROSITE" id="PS50043">
    <property type="entry name" value="HTH_LUXR_2"/>
    <property type="match status" value="1"/>
</dbReference>
<dbReference type="Proteomes" id="UP001595979">
    <property type="component" value="Unassembled WGS sequence"/>
</dbReference>
<evidence type="ECO:0000256" key="2">
    <source>
        <dbReference type="ARBA" id="ARBA00023125"/>
    </source>
</evidence>
<feature type="region of interest" description="Disordered" evidence="4">
    <location>
        <begin position="80"/>
        <end position="106"/>
    </location>
</feature>
<evidence type="ECO:0000313" key="6">
    <source>
        <dbReference type="EMBL" id="MFC5848801.1"/>
    </source>
</evidence>